<keyword evidence="2" id="KW-1185">Reference proteome</keyword>
<dbReference type="EMBL" id="CACVBM020001839">
    <property type="protein sequence ID" value="CAA7060782.1"/>
    <property type="molecule type" value="Genomic_DNA"/>
</dbReference>
<organism evidence="1 2">
    <name type="scientific">Microthlaspi erraticum</name>
    <dbReference type="NCBI Taxonomy" id="1685480"/>
    <lineage>
        <taxon>Eukaryota</taxon>
        <taxon>Viridiplantae</taxon>
        <taxon>Streptophyta</taxon>
        <taxon>Embryophyta</taxon>
        <taxon>Tracheophyta</taxon>
        <taxon>Spermatophyta</taxon>
        <taxon>Magnoliopsida</taxon>
        <taxon>eudicotyledons</taxon>
        <taxon>Gunneridae</taxon>
        <taxon>Pentapetalae</taxon>
        <taxon>rosids</taxon>
        <taxon>malvids</taxon>
        <taxon>Brassicales</taxon>
        <taxon>Brassicaceae</taxon>
        <taxon>Coluteocarpeae</taxon>
        <taxon>Microthlaspi</taxon>
    </lineage>
</organism>
<accession>A0A6D2L578</accession>
<sequence length="120" mass="13961">MSVWESDFTQRFVRSLVRAWMRASRIASASAICNRLSKPHPKDLLALAPLIRYSHRPANPSVIELLKYCLSIDPFWISELHPRFFLINLDLDLRHLHAHEAFDEMSEPADPEIYCSSLRD</sequence>
<proteinExistence type="predicted"/>
<dbReference type="AlphaFoldDB" id="A0A6D2L578"/>
<evidence type="ECO:0000313" key="1">
    <source>
        <dbReference type="EMBL" id="CAA7060782.1"/>
    </source>
</evidence>
<protein>
    <submittedName>
        <fullName evidence="1">Uncharacterized protein</fullName>
    </submittedName>
</protein>
<comment type="caution">
    <text evidence="1">The sequence shown here is derived from an EMBL/GenBank/DDBJ whole genome shotgun (WGS) entry which is preliminary data.</text>
</comment>
<evidence type="ECO:0000313" key="2">
    <source>
        <dbReference type="Proteomes" id="UP000467841"/>
    </source>
</evidence>
<gene>
    <name evidence="1" type="ORF">MERR_LOCUS48018</name>
</gene>
<name>A0A6D2L578_9BRAS</name>
<reference evidence="1" key="1">
    <citation type="submission" date="2020-01" db="EMBL/GenBank/DDBJ databases">
        <authorList>
            <person name="Mishra B."/>
        </authorList>
    </citation>
    <scope>NUCLEOTIDE SEQUENCE [LARGE SCALE GENOMIC DNA]</scope>
</reference>
<dbReference type="Proteomes" id="UP000467841">
    <property type="component" value="Unassembled WGS sequence"/>
</dbReference>